<feature type="chain" id="PRO_5013353350" evidence="1">
    <location>
        <begin position="23"/>
        <end position="173"/>
    </location>
</feature>
<protein>
    <submittedName>
        <fullName evidence="2">Uncharacterized protein</fullName>
    </submittedName>
</protein>
<accession>A0A292PYL8</accession>
<sequence length="173" mass="19178">MFISKITFLLLSFVAFILPVLTHPIESNSETQLWNSPEALAALAIINDPTPKFLTNITFTMRKHFRTSPCKRPTSVRQLPDPQVSTGFAKYLENCVGSIKTLCRNAFGSKCTKLHALGDAALSLCGVLFRWYFCDAAGFAGFWISDHCAWNGLAGGRFIYDDIPAMTLAVHKN</sequence>
<name>A0A292PYL8_9PEZI</name>
<dbReference type="EMBL" id="LN891009">
    <property type="protein sequence ID" value="CUS11891.1"/>
    <property type="molecule type" value="Genomic_DNA"/>
</dbReference>
<proteinExistence type="predicted"/>
<keyword evidence="3" id="KW-1185">Reference proteome</keyword>
<keyword evidence="1" id="KW-0732">Signal</keyword>
<dbReference type="Proteomes" id="UP001412239">
    <property type="component" value="Unassembled WGS sequence"/>
</dbReference>
<organism evidence="2 3">
    <name type="scientific">Tuber aestivum</name>
    <name type="common">summer truffle</name>
    <dbReference type="NCBI Taxonomy" id="59557"/>
    <lineage>
        <taxon>Eukaryota</taxon>
        <taxon>Fungi</taxon>
        <taxon>Dikarya</taxon>
        <taxon>Ascomycota</taxon>
        <taxon>Pezizomycotina</taxon>
        <taxon>Pezizomycetes</taxon>
        <taxon>Pezizales</taxon>
        <taxon>Tuberaceae</taxon>
        <taxon>Tuber</taxon>
    </lineage>
</organism>
<reference evidence="2" key="1">
    <citation type="submission" date="2015-10" db="EMBL/GenBank/DDBJ databases">
        <authorList>
            <person name="Regsiter A."/>
            <person name="william w."/>
        </authorList>
    </citation>
    <scope>NUCLEOTIDE SEQUENCE</scope>
    <source>
        <strain evidence="2">Montdore</strain>
    </source>
</reference>
<gene>
    <name evidence="2" type="ORF">GSTUAT00004028001</name>
</gene>
<evidence type="ECO:0000313" key="2">
    <source>
        <dbReference type="EMBL" id="CUS11891.1"/>
    </source>
</evidence>
<dbReference type="AlphaFoldDB" id="A0A292PYL8"/>
<evidence type="ECO:0000313" key="3">
    <source>
        <dbReference type="Proteomes" id="UP001412239"/>
    </source>
</evidence>
<feature type="signal peptide" evidence="1">
    <location>
        <begin position="1"/>
        <end position="22"/>
    </location>
</feature>
<evidence type="ECO:0000256" key="1">
    <source>
        <dbReference type="SAM" id="SignalP"/>
    </source>
</evidence>